<evidence type="ECO:0000256" key="2">
    <source>
        <dbReference type="ARBA" id="ARBA00022723"/>
    </source>
</evidence>
<evidence type="ECO:0000256" key="5">
    <source>
        <dbReference type="ARBA" id="ARBA00023242"/>
    </source>
</evidence>
<dbReference type="PRINTS" id="PR00619">
    <property type="entry name" value="GATAZNFINGER"/>
</dbReference>
<feature type="region of interest" description="Disordered" evidence="7">
    <location>
        <begin position="33"/>
        <end position="72"/>
    </location>
</feature>
<dbReference type="CDD" id="cd00202">
    <property type="entry name" value="ZnF_GATA"/>
    <property type="match status" value="2"/>
</dbReference>
<dbReference type="InterPro" id="IPR000679">
    <property type="entry name" value="Znf_GATA"/>
</dbReference>
<protein>
    <submittedName>
        <fullName evidence="9">GATA type transcriptional activator of nitrogen-regulated proteins</fullName>
    </submittedName>
</protein>
<name>A0A9W8CJB2_9FUNG</name>
<dbReference type="PROSITE" id="PS00344">
    <property type="entry name" value="GATA_ZN_FINGER_1"/>
    <property type="match status" value="1"/>
</dbReference>
<comment type="subcellular location">
    <subcellularLocation>
        <location evidence="1">Nucleus</location>
    </subcellularLocation>
</comment>
<dbReference type="GO" id="GO:0045944">
    <property type="term" value="P:positive regulation of transcription by RNA polymerase II"/>
    <property type="evidence" value="ECO:0007669"/>
    <property type="project" value="TreeGrafter"/>
</dbReference>
<evidence type="ECO:0000256" key="7">
    <source>
        <dbReference type="SAM" id="MobiDB-lite"/>
    </source>
</evidence>
<proteinExistence type="predicted"/>
<dbReference type="GO" id="GO:0000122">
    <property type="term" value="P:negative regulation of transcription by RNA polymerase II"/>
    <property type="evidence" value="ECO:0007669"/>
    <property type="project" value="TreeGrafter"/>
</dbReference>
<evidence type="ECO:0000313" key="9">
    <source>
        <dbReference type="EMBL" id="KAJ1646305.1"/>
    </source>
</evidence>
<keyword evidence="2" id="KW-0479">Metal-binding</keyword>
<dbReference type="InterPro" id="IPR039355">
    <property type="entry name" value="Transcription_factor_GATA"/>
</dbReference>
<dbReference type="SUPFAM" id="SSF57716">
    <property type="entry name" value="Glucocorticoid receptor-like (DNA-binding domain)"/>
    <property type="match status" value="2"/>
</dbReference>
<keyword evidence="4" id="KW-0862">Zinc</keyword>
<dbReference type="Proteomes" id="UP001145021">
    <property type="component" value="Unassembled WGS sequence"/>
</dbReference>
<organism evidence="9 10">
    <name type="scientific">Coemansia asiatica</name>
    <dbReference type="NCBI Taxonomy" id="1052880"/>
    <lineage>
        <taxon>Eukaryota</taxon>
        <taxon>Fungi</taxon>
        <taxon>Fungi incertae sedis</taxon>
        <taxon>Zoopagomycota</taxon>
        <taxon>Kickxellomycotina</taxon>
        <taxon>Kickxellomycetes</taxon>
        <taxon>Kickxellales</taxon>
        <taxon>Kickxellaceae</taxon>
        <taxon>Coemansia</taxon>
    </lineage>
</organism>
<keyword evidence="10" id="KW-1185">Reference proteome</keyword>
<dbReference type="InterPro" id="IPR013088">
    <property type="entry name" value="Znf_NHR/GATA"/>
</dbReference>
<accession>A0A9W8CJB2</accession>
<reference evidence="9" key="1">
    <citation type="submission" date="2022-07" db="EMBL/GenBank/DDBJ databases">
        <title>Phylogenomic reconstructions and comparative analyses of Kickxellomycotina fungi.</title>
        <authorList>
            <person name="Reynolds N.K."/>
            <person name="Stajich J.E."/>
            <person name="Barry K."/>
            <person name="Grigoriev I.V."/>
            <person name="Crous P."/>
            <person name="Smith M.E."/>
        </authorList>
    </citation>
    <scope>NUCLEOTIDE SEQUENCE</scope>
    <source>
        <strain evidence="9">NBRC 105413</strain>
    </source>
</reference>
<dbReference type="GO" id="GO:0005634">
    <property type="term" value="C:nucleus"/>
    <property type="evidence" value="ECO:0007669"/>
    <property type="project" value="UniProtKB-SubCell"/>
</dbReference>
<evidence type="ECO:0000256" key="3">
    <source>
        <dbReference type="ARBA" id="ARBA00022771"/>
    </source>
</evidence>
<dbReference type="PANTHER" id="PTHR10071">
    <property type="entry name" value="TRANSCRIPTION FACTOR GATA FAMILY MEMBER"/>
    <property type="match status" value="1"/>
</dbReference>
<dbReference type="SMART" id="SM00401">
    <property type="entry name" value="ZnF_GATA"/>
    <property type="match status" value="2"/>
</dbReference>
<dbReference type="Gene3D" id="3.30.50.10">
    <property type="entry name" value="Erythroid Transcription Factor GATA-1, subunit A"/>
    <property type="match status" value="2"/>
</dbReference>
<dbReference type="EMBL" id="JANBOH010000066">
    <property type="protein sequence ID" value="KAJ1646305.1"/>
    <property type="molecule type" value="Genomic_DNA"/>
</dbReference>
<dbReference type="GO" id="GO:0000978">
    <property type="term" value="F:RNA polymerase II cis-regulatory region sequence-specific DNA binding"/>
    <property type="evidence" value="ECO:0007669"/>
    <property type="project" value="TreeGrafter"/>
</dbReference>
<dbReference type="Pfam" id="PF00320">
    <property type="entry name" value="GATA"/>
    <property type="match status" value="2"/>
</dbReference>
<evidence type="ECO:0000256" key="6">
    <source>
        <dbReference type="PROSITE-ProRule" id="PRU00094"/>
    </source>
</evidence>
<evidence type="ECO:0000256" key="1">
    <source>
        <dbReference type="ARBA" id="ARBA00004123"/>
    </source>
</evidence>
<dbReference type="GO" id="GO:0008270">
    <property type="term" value="F:zinc ion binding"/>
    <property type="evidence" value="ECO:0007669"/>
    <property type="project" value="UniProtKB-KW"/>
</dbReference>
<keyword evidence="3 6" id="KW-0863">Zinc-finger</keyword>
<dbReference type="GO" id="GO:0000981">
    <property type="term" value="F:DNA-binding transcription factor activity, RNA polymerase II-specific"/>
    <property type="evidence" value="ECO:0007669"/>
    <property type="project" value="TreeGrafter"/>
</dbReference>
<gene>
    <name evidence="9" type="primary">SFU1_2</name>
    <name evidence="9" type="ORF">LPJ64_002201</name>
</gene>
<feature type="domain" description="GATA-type" evidence="8">
    <location>
        <begin position="192"/>
        <end position="240"/>
    </location>
</feature>
<evidence type="ECO:0000259" key="8">
    <source>
        <dbReference type="PROSITE" id="PS50114"/>
    </source>
</evidence>
<evidence type="ECO:0000256" key="4">
    <source>
        <dbReference type="ARBA" id="ARBA00022833"/>
    </source>
</evidence>
<dbReference type="AlphaFoldDB" id="A0A9W8CJB2"/>
<dbReference type="PANTHER" id="PTHR10071:SF281">
    <property type="entry name" value="BOX A-BINDING FACTOR-RELATED"/>
    <property type="match status" value="1"/>
</dbReference>
<evidence type="ECO:0000313" key="10">
    <source>
        <dbReference type="Proteomes" id="UP001145021"/>
    </source>
</evidence>
<dbReference type="PROSITE" id="PS50114">
    <property type="entry name" value="GATA_ZN_FINGER_2"/>
    <property type="match status" value="2"/>
</dbReference>
<sequence>MKQTDTYSSTVYRQNPLLAISSLIDEPVSMSLASKTEQAGESTLFDGENTANSSKEPSPGIKTSPPLSRAGITNPDKQIICMNCKTTSTPLWRRDPTSGSHLCNRCGLYLKTYNVMHPLTKIKRRAISVVANKRADPVKPLDTNETAEIDDVEQVPRPPNCHPMQLQQLDVRVVQKKRVTPKQQISLGMTPRCSNCCAEQTPLWRRDHKDNIICNACGLYFKLHGKARPVSMKRAAVKRRNRTTAAHYRRQSSALSLAAAAEATMLSVPAEESDGQGSKSGDNRVVEHGPLKADALMGGLQFLMKAAELSPLCVASQISKHATSGSNSGFGMLESLASVAAAEISSSTSATNDAAAAASSCEQGEHGRKQELQRECLHLEQLLAQSKAKLSEMC</sequence>
<feature type="domain" description="GATA-type" evidence="8">
    <location>
        <begin position="81"/>
        <end position="134"/>
    </location>
</feature>
<comment type="caution">
    <text evidence="9">The sequence shown here is derived from an EMBL/GenBank/DDBJ whole genome shotgun (WGS) entry which is preliminary data.</text>
</comment>
<keyword evidence="5" id="KW-0539">Nucleus</keyword>